<sequence>MTAEAPSVTLQDGDGQLQVGLQPAPDQFSLQNSAPNPVSGPATIAFSVPEQTHVTIDVFDVLGGRAATLADGQREPGRHDVRLDVGSLSSGTYFYRMSADGFSKTRRLEVVR</sequence>
<gene>
    <name evidence="2" type="ORF">GGP82_002980</name>
</gene>
<proteinExistence type="predicted"/>
<dbReference type="EMBL" id="JANTYZ010000012">
    <property type="protein sequence ID" value="MCS3866406.1"/>
    <property type="molecule type" value="Genomic_DNA"/>
</dbReference>
<reference evidence="2" key="1">
    <citation type="submission" date="2022-08" db="EMBL/GenBank/DDBJ databases">
        <title>Genomic Encyclopedia of Type Strains, Phase V (KMG-V): Genome sequencing to study the core and pangenomes of soil and plant-associated prokaryotes.</title>
        <authorList>
            <person name="Whitman W."/>
        </authorList>
    </citation>
    <scope>NUCLEOTIDE SEQUENCE</scope>
    <source>
        <strain evidence="2">SP2016B</strain>
    </source>
</reference>
<evidence type="ECO:0000313" key="3">
    <source>
        <dbReference type="Proteomes" id="UP001155034"/>
    </source>
</evidence>
<name>A0A9X2U3V4_9BACT</name>
<dbReference type="RefSeq" id="WP_259084049.1">
    <property type="nucleotide sequence ID" value="NZ_JANTYZ010000012.1"/>
</dbReference>
<comment type="caution">
    <text evidence="2">The sequence shown here is derived from an EMBL/GenBank/DDBJ whole genome shotgun (WGS) entry which is preliminary data.</text>
</comment>
<evidence type="ECO:0000313" key="2">
    <source>
        <dbReference type="EMBL" id="MCS3866406.1"/>
    </source>
</evidence>
<dbReference type="Pfam" id="PF18962">
    <property type="entry name" value="Por_Secre_tail"/>
    <property type="match status" value="1"/>
</dbReference>
<dbReference type="Proteomes" id="UP001155034">
    <property type="component" value="Unassembled WGS sequence"/>
</dbReference>
<dbReference type="NCBIfam" id="TIGR04183">
    <property type="entry name" value="Por_Secre_tail"/>
    <property type="match status" value="1"/>
</dbReference>
<dbReference type="InterPro" id="IPR026444">
    <property type="entry name" value="Secre_tail"/>
</dbReference>
<protein>
    <recommendedName>
        <fullName evidence="1">Secretion system C-terminal sorting domain-containing protein</fullName>
    </recommendedName>
</protein>
<accession>A0A9X2U3V4</accession>
<organism evidence="2 3">
    <name type="scientific">Salinibacter ruber</name>
    <dbReference type="NCBI Taxonomy" id="146919"/>
    <lineage>
        <taxon>Bacteria</taxon>
        <taxon>Pseudomonadati</taxon>
        <taxon>Rhodothermota</taxon>
        <taxon>Rhodothermia</taxon>
        <taxon>Rhodothermales</taxon>
        <taxon>Salinibacteraceae</taxon>
        <taxon>Salinibacter</taxon>
    </lineage>
</organism>
<feature type="domain" description="Secretion system C-terminal sorting" evidence="1">
    <location>
        <begin position="35"/>
        <end position="108"/>
    </location>
</feature>
<evidence type="ECO:0000259" key="1">
    <source>
        <dbReference type="Pfam" id="PF18962"/>
    </source>
</evidence>
<dbReference type="Gene3D" id="2.60.40.4070">
    <property type="match status" value="1"/>
</dbReference>
<dbReference type="AlphaFoldDB" id="A0A9X2U3V4"/>